<keyword evidence="5 8" id="KW-1133">Transmembrane helix</keyword>
<keyword evidence="3" id="KW-1003">Cell membrane</keyword>
<feature type="transmembrane region" description="Helical" evidence="8">
    <location>
        <begin position="286"/>
        <end position="308"/>
    </location>
</feature>
<dbReference type="PIRSF" id="PIRSF017804">
    <property type="entry name" value="Secretion_EccD1"/>
    <property type="match status" value="1"/>
</dbReference>
<evidence type="ECO:0000313" key="10">
    <source>
        <dbReference type="EMBL" id="TXG90431.1"/>
    </source>
</evidence>
<keyword evidence="6 8" id="KW-0472">Membrane</keyword>
<dbReference type="AlphaFoldDB" id="A0A6P2CFD5"/>
<dbReference type="Pfam" id="PF19053">
    <property type="entry name" value="EccD"/>
    <property type="match status" value="1"/>
</dbReference>
<evidence type="ECO:0000256" key="3">
    <source>
        <dbReference type="ARBA" id="ARBA00022475"/>
    </source>
</evidence>
<feature type="transmembrane region" description="Helical" evidence="8">
    <location>
        <begin position="174"/>
        <end position="196"/>
    </location>
</feature>
<evidence type="ECO:0000259" key="9">
    <source>
        <dbReference type="Pfam" id="PF19053"/>
    </source>
</evidence>
<protein>
    <submittedName>
        <fullName evidence="10">Type VII secretion integral membrane protein EccD</fullName>
    </submittedName>
</protein>
<dbReference type="RefSeq" id="WP_010840011.1">
    <property type="nucleotide sequence ID" value="NZ_QRCM01000001.1"/>
</dbReference>
<dbReference type="InterPro" id="IPR006707">
    <property type="entry name" value="T7SS_EccD"/>
</dbReference>
<dbReference type="Gene3D" id="3.10.20.90">
    <property type="entry name" value="Phosphatidylinositol 3-kinase Catalytic Subunit, Chain A, domain 1"/>
    <property type="match status" value="1"/>
</dbReference>
<dbReference type="InterPro" id="IPR044049">
    <property type="entry name" value="EccD_transm"/>
</dbReference>
<comment type="caution">
    <text evidence="10">The sequence shown here is derived from an EMBL/GenBank/DDBJ whole genome shotgun (WGS) entry which is preliminary data.</text>
</comment>
<feature type="domain" description="EccD-like transmembrane" evidence="9">
    <location>
        <begin position="146"/>
        <end position="495"/>
    </location>
</feature>
<gene>
    <name evidence="10" type="primary">eccD</name>
    <name evidence="10" type="ORF">DW322_09600</name>
</gene>
<feature type="transmembrane region" description="Helical" evidence="8">
    <location>
        <begin position="351"/>
        <end position="372"/>
    </location>
</feature>
<feature type="transmembrane region" description="Helical" evidence="8">
    <location>
        <begin position="408"/>
        <end position="427"/>
    </location>
</feature>
<reference evidence="10 11" key="1">
    <citation type="submission" date="2018-07" db="EMBL/GenBank/DDBJ databases">
        <title>Genome sequence of Rhodococcus rhodnii ATCC 35071 from Rhodnius prolixus.</title>
        <authorList>
            <person name="Patel V."/>
            <person name="Vogel K.J."/>
        </authorList>
    </citation>
    <scope>NUCLEOTIDE SEQUENCE [LARGE SCALE GENOMIC DNA]</scope>
    <source>
        <strain evidence="10 11">ATCC 35071</strain>
    </source>
</reference>
<evidence type="ECO:0000256" key="1">
    <source>
        <dbReference type="ARBA" id="ARBA00004651"/>
    </source>
</evidence>
<dbReference type="Proteomes" id="UP000471120">
    <property type="component" value="Unassembled WGS sequence"/>
</dbReference>
<feature type="transmembrane region" description="Helical" evidence="8">
    <location>
        <begin position="203"/>
        <end position="224"/>
    </location>
</feature>
<feature type="transmembrane region" description="Helical" evidence="8">
    <location>
        <begin position="378"/>
        <end position="396"/>
    </location>
</feature>
<dbReference type="NCBIfam" id="TIGR03920">
    <property type="entry name" value="T7SS_EccD"/>
    <property type="match status" value="1"/>
</dbReference>
<feature type="region of interest" description="Disordered" evidence="7">
    <location>
        <begin position="1"/>
        <end position="23"/>
    </location>
</feature>
<feature type="transmembrane region" description="Helical" evidence="8">
    <location>
        <begin position="466"/>
        <end position="492"/>
    </location>
</feature>
<comment type="similarity">
    <text evidence="2">Belongs to the EccD/Snm4 family.</text>
</comment>
<organism evidence="10 11">
    <name type="scientific">Rhodococcus rhodnii</name>
    <dbReference type="NCBI Taxonomy" id="38312"/>
    <lineage>
        <taxon>Bacteria</taxon>
        <taxon>Bacillati</taxon>
        <taxon>Actinomycetota</taxon>
        <taxon>Actinomycetes</taxon>
        <taxon>Mycobacteriales</taxon>
        <taxon>Nocardiaceae</taxon>
        <taxon>Rhodococcus</taxon>
    </lineage>
</organism>
<keyword evidence="4 8" id="KW-0812">Transmembrane</keyword>
<accession>A0A6P2CFD5</accession>
<feature type="compositionally biased region" description="Low complexity" evidence="7">
    <location>
        <begin position="8"/>
        <end position="23"/>
    </location>
</feature>
<dbReference type="EMBL" id="QRCM01000001">
    <property type="protein sequence ID" value="TXG90431.1"/>
    <property type="molecule type" value="Genomic_DNA"/>
</dbReference>
<dbReference type="InterPro" id="IPR024962">
    <property type="entry name" value="YukD-like"/>
</dbReference>
<evidence type="ECO:0000313" key="11">
    <source>
        <dbReference type="Proteomes" id="UP000471120"/>
    </source>
</evidence>
<sequence length="495" mass="50573">MTITSDQRGFAPGPRTGGAPRRGAAPDLCRLTILAAHTQVDLAVPASVPLAMLIPGVLDTIRGHHGENDFDDSHEQLEPSEWVLAKIGQAPLSSTLTLQEHGIRDGDLLVLEHADTAAPPPLFDDIMYSVALSGADTEKEWSPAWARTMGAIAAVALTATASFSLLWAEAGTSSYLAAGAAFFAAVVFLVAGSVVGRVYGDTGASLVLGTCALPLSLTAGFLFVPGAVGAPHVLLGAALVTATAILLLRVSGVGTTTYTATALVSLATAVAATVDTLADAPTYRLGAGVVGVALLLLGAAPRLAILLAKLPLPPVPAPGTSVDPAEDDPDDARTMPTFDVLAQRAAQARRYLTGIVVASVVLTVVGSLLAARGENDTIVYWPGILLSFAAAVVLMFRGRTYGSVRQAVPLIGGGTVLVAALLVGASITTSAMALVVFGVVLLGVLGALALGFLAPTQSFSPVMRRATELVDLAIIATVLPLVCWVLGLHALMRGL</sequence>
<proteinExistence type="inferred from homology"/>
<name>A0A6P2CFD5_9NOCA</name>
<evidence type="ECO:0000256" key="4">
    <source>
        <dbReference type="ARBA" id="ARBA00022692"/>
    </source>
</evidence>
<feature type="transmembrane region" description="Helical" evidence="8">
    <location>
        <begin position="149"/>
        <end position="168"/>
    </location>
</feature>
<evidence type="ECO:0000256" key="6">
    <source>
        <dbReference type="ARBA" id="ARBA00023136"/>
    </source>
</evidence>
<evidence type="ECO:0000256" key="8">
    <source>
        <dbReference type="SAM" id="Phobius"/>
    </source>
</evidence>
<comment type="subcellular location">
    <subcellularLocation>
        <location evidence="1">Cell membrane</location>
        <topology evidence="1">Multi-pass membrane protein</topology>
    </subcellularLocation>
</comment>
<dbReference type="Pfam" id="PF08817">
    <property type="entry name" value="YukD"/>
    <property type="match status" value="1"/>
</dbReference>
<feature type="transmembrane region" description="Helical" evidence="8">
    <location>
        <begin position="433"/>
        <end position="454"/>
    </location>
</feature>
<evidence type="ECO:0000256" key="2">
    <source>
        <dbReference type="ARBA" id="ARBA00006162"/>
    </source>
</evidence>
<feature type="transmembrane region" description="Helical" evidence="8">
    <location>
        <begin position="255"/>
        <end position="274"/>
    </location>
</feature>
<feature type="transmembrane region" description="Helical" evidence="8">
    <location>
        <begin position="230"/>
        <end position="248"/>
    </location>
</feature>
<evidence type="ECO:0000256" key="7">
    <source>
        <dbReference type="SAM" id="MobiDB-lite"/>
    </source>
</evidence>
<dbReference type="GO" id="GO:0005886">
    <property type="term" value="C:plasma membrane"/>
    <property type="evidence" value="ECO:0007669"/>
    <property type="project" value="UniProtKB-SubCell"/>
</dbReference>
<evidence type="ECO:0000256" key="5">
    <source>
        <dbReference type="ARBA" id="ARBA00022989"/>
    </source>
</evidence>